<feature type="chain" id="PRO_5032817044" evidence="1">
    <location>
        <begin position="21"/>
        <end position="116"/>
    </location>
</feature>
<evidence type="ECO:0000313" key="2">
    <source>
        <dbReference type="EMBL" id="MYM97631.1"/>
    </source>
</evidence>
<dbReference type="EMBL" id="WWCX01000081">
    <property type="protein sequence ID" value="MYM97631.1"/>
    <property type="molecule type" value="Genomic_DNA"/>
</dbReference>
<feature type="signal peptide" evidence="1">
    <location>
        <begin position="1"/>
        <end position="20"/>
    </location>
</feature>
<evidence type="ECO:0000256" key="1">
    <source>
        <dbReference type="SAM" id="SignalP"/>
    </source>
</evidence>
<organism evidence="2 3">
    <name type="scientific">Duganella vulcania</name>
    <dbReference type="NCBI Taxonomy" id="2692166"/>
    <lineage>
        <taxon>Bacteria</taxon>
        <taxon>Pseudomonadati</taxon>
        <taxon>Pseudomonadota</taxon>
        <taxon>Betaproteobacteria</taxon>
        <taxon>Burkholderiales</taxon>
        <taxon>Oxalobacteraceae</taxon>
        <taxon>Telluria group</taxon>
        <taxon>Duganella</taxon>
    </lineage>
</organism>
<name>A0A845GUA4_9BURK</name>
<protein>
    <submittedName>
        <fullName evidence="2">Uncharacterized protein</fullName>
    </submittedName>
</protein>
<reference evidence="2" key="1">
    <citation type="submission" date="2019-12" db="EMBL/GenBank/DDBJ databases">
        <title>Novel species isolated from a subtropical stream in China.</title>
        <authorList>
            <person name="Lu H."/>
        </authorList>
    </citation>
    <scope>NUCLEOTIDE SEQUENCE [LARGE SCALE GENOMIC DNA]</scope>
    <source>
        <strain evidence="2">FT81W</strain>
    </source>
</reference>
<evidence type="ECO:0000313" key="3">
    <source>
        <dbReference type="Proteomes" id="UP000447355"/>
    </source>
</evidence>
<gene>
    <name evidence="2" type="ORF">GTP90_27655</name>
</gene>
<keyword evidence="1" id="KW-0732">Signal</keyword>
<dbReference type="AlphaFoldDB" id="A0A845GUA4"/>
<comment type="caution">
    <text evidence="2">The sequence shown here is derived from an EMBL/GenBank/DDBJ whole genome shotgun (WGS) entry which is preliminary data.</text>
</comment>
<accession>A0A845GUA4</accession>
<sequence>MKILHYLAVALLFVSSSAHSGQIRTKDEASKLAIAAIQKYHLTTLQDECGSIDVIDQPLYFEIVVRERHTRKCGGLPETGPRLFNVRVRKKDGQLTSDVYDGTTYKLVNHKPILTK</sequence>
<proteinExistence type="predicted"/>
<dbReference type="Proteomes" id="UP000447355">
    <property type="component" value="Unassembled WGS sequence"/>
</dbReference>
<dbReference type="RefSeq" id="WP_161086522.1">
    <property type="nucleotide sequence ID" value="NZ_WWCX01000081.1"/>
</dbReference>